<comment type="caution">
    <text evidence="2">The sequence shown here is derived from an EMBL/GenBank/DDBJ whole genome shotgun (WGS) entry which is preliminary data.</text>
</comment>
<name>A0AAW2SHJ7_9LAMI</name>
<evidence type="ECO:0000256" key="1">
    <source>
        <dbReference type="SAM" id="MobiDB-lite"/>
    </source>
</evidence>
<evidence type="ECO:0000313" key="2">
    <source>
        <dbReference type="EMBL" id="KAL0391537.1"/>
    </source>
</evidence>
<dbReference type="AlphaFoldDB" id="A0AAW2SHJ7"/>
<proteinExistence type="predicted"/>
<dbReference type="EMBL" id="JACGWN010000018">
    <property type="protein sequence ID" value="KAL0391537.1"/>
    <property type="molecule type" value="Genomic_DNA"/>
</dbReference>
<organism evidence="2">
    <name type="scientific">Sesamum latifolium</name>
    <dbReference type="NCBI Taxonomy" id="2727402"/>
    <lineage>
        <taxon>Eukaryota</taxon>
        <taxon>Viridiplantae</taxon>
        <taxon>Streptophyta</taxon>
        <taxon>Embryophyta</taxon>
        <taxon>Tracheophyta</taxon>
        <taxon>Spermatophyta</taxon>
        <taxon>Magnoliopsida</taxon>
        <taxon>eudicotyledons</taxon>
        <taxon>Gunneridae</taxon>
        <taxon>Pentapetalae</taxon>
        <taxon>asterids</taxon>
        <taxon>lamiids</taxon>
        <taxon>Lamiales</taxon>
        <taxon>Pedaliaceae</taxon>
        <taxon>Sesamum</taxon>
    </lineage>
</organism>
<reference evidence="2" key="1">
    <citation type="submission" date="2020-06" db="EMBL/GenBank/DDBJ databases">
        <authorList>
            <person name="Li T."/>
            <person name="Hu X."/>
            <person name="Zhang T."/>
            <person name="Song X."/>
            <person name="Zhang H."/>
            <person name="Dai N."/>
            <person name="Sheng W."/>
            <person name="Hou X."/>
            <person name="Wei L."/>
        </authorList>
    </citation>
    <scope>NUCLEOTIDE SEQUENCE</scope>
    <source>
        <strain evidence="2">KEN1</strain>
        <tissue evidence="2">Leaf</tissue>
    </source>
</reference>
<feature type="region of interest" description="Disordered" evidence="1">
    <location>
        <begin position="1"/>
        <end position="71"/>
    </location>
</feature>
<reference evidence="2" key="2">
    <citation type="journal article" date="2024" name="Plant">
        <title>Genomic evolution and insights into agronomic trait innovations of Sesamum species.</title>
        <authorList>
            <person name="Miao H."/>
            <person name="Wang L."/>
            <person name="Qu L."/>
            <person name="Liu H."/>
            <person name="Sun Y."/>
            <person name="Le M."/>
            <person name="Wang Q."/>
            <person name="Wei S."/>
            <person name="Zheng Y."/>
            <person name="Lin W."/>
            <person name="Duan Y."/>
            <person name="Cao H."/>
            <person name="Xiong S."/>
            <person name="Wang X."/>
            <person name="Wei L."/>
            <person name="Li C."/>
            <person name="Ma Q."/>
            <person name="Ju M."/>
            <person name="Zhao R."/>
            <person name="Li G."/>
            <person name="Mu C."/>
            <person name="Tian Q."/>
            <person name="Mei H."/>
            <person name="Zhang T."/>
            <person name="Gao T."/>
            <person name="Zhang H."/>
        </authorList>
    </citation>
    <scope>NUCLEOTIDE SEQUENCE</scope>
    <source>
        <strain evidence="2">KEN1</strain>
    </source>
</reference>
<sequence length="71" mass="7135">MANIDNRGDNGSYEGNSSLPVVAGPTIPPINPTSGAANAPSPDPSLGAINVPTPALNQTVGPMAMSPLFYE</sequence>
<accession>A0AAW2SHJ7</accession>
<protein>
    <submittedName>
        <fullName evidence="2">Uncharacterized protein</fullName>
    </submittedName>
</protein>
<gene>
    <name evidence="2" type="ORF">Slati_4538800</name>
</gene>